<evidence type="ECO:0000313" key="2">
    <source>
        <dbReference type="Proteomes" id="UP001163321"/>
    </source>
</evidence>
<gene>
    <name evidence="1" type="ORF">PsorP6_016278</name>
</gene>
<keyword evidence="2" id="KW-1185">Reference proteome</keyword>
<organism evidence="1 2">
    <name type="scientific">Peronosclerospora sorghi</name>
    <dbReference type="NCBI Taxonomy" id="230839"/>
    <lineage>
        <taxon>Eukaryota</taxon>
        <taxon>Sar</taxon>
        <taxon>Stramenopiles</taxon>
        <taxon>Oomycota</taxon>
        <taxon>Peronosporomycetes</taxon>
        <taxon>Peronosporales</taxon>
        <taxon>Peronosporaceae</taxon>
        <taxon>Peronosclerospora</taxon>
    </lineage>
</organism>
<name>A0ACC0VPN6_9STRA</name>
<sequence length="116" mass="13061">MDHLVCFVDFCANLQGNRTSRGNGKGRMGWGSEKKKFESNCFECNQGLTRKHNASSHMSRESTDFTKCREPATAITIPVNNGQRLKAVGVESVRFIDHNGAQFMLIDDRNLSVNFF</sequence>
<comment type="caution">
    <text evidence="1">The sequence shown here is derived from an EMBL/GenBank/DDBJ whole genome shotgun (WGS) entry which is preliminary data.</text>
</comment>
<reference evidence="1 2" key="1">
    <citation type="journal article" date="2022" name="bioRxiv">
        <title>The genome of the oomycete Peronosclerospora sorghi, a cosmopolitan pathogen of maize and sorghum, is inflated with dispersed pseudogenes.</title>
        <authorList>
            <person name="Fletcher K."/>
            <person name="Martin F."/>
            <person name="Isakeit T."/>
            <person name="Cavanaugh K."/>
            <person name="Magill C."/>
            <person name="Michelmore R."/>
        </authorList>
    </citation>
    <scope>NUCLEOTIDE SEQUENCE [LARGE SCALE GENOMIC DNA]</scope>
    <source>
        <strain evidence="1">P6</strain>
    </source>
</reference>
<dbReference type="Proteomes" id="UP001163321">
    <property type="component" value="Chromosome 8"/>
</dbReference>
<accession>A0ACC0VPN6</accession>
<dbReference type="EMBL" id="CM047587">
    <property type="protein sequence ID" value="KAI9908051.1"/>
    <property type="molecule type" value="Genomic_DNA"/>
</dbReference>
<evidence type="ECO:0000313" key="1">
    <source>
        <dbReference type="EMBL" id="KAI9908051.1"/>
    </source>
</evidence>
<proteinExistence type="predicted"/>
<protein>
    <submittedName>
        <fullName evidence="1">Uncharacterized protein</fullName>
    </submittedName>
</protein>